<dbReference type="Proteomes" id="UP001397290">
    <property type="component" value="Unassembled WGS sequence"/>
</dbReference>
<dbReference type="EMBL" id="JAAHCF010000033">
    <property type="protein sequence ID" value="KAK8149928.1"/>
    <property type="molecule type" value="Genomic_DNA"/>
</dbReference>
<organism evidence="2 3">
    <name type="scientific">Beauveria asiatica</name>
    <dbReference type="NCBI Taxonomy" id="1069075"/>
    <lineage>
        <taxon>Eukaryota</taxon>
        <taxon>Fungi</taxon>
        <taxon>Dikarya</taxon>
        <taxon>Ascomycota</taxon>
        <taxon>Pezizomycotina</taxon>
        <taxon>Sordariomycetes</taxon>
        <taxon>Hypocreomycetidae</taxon>
        <taxon>Hypocreales</taxon>
        <taxon>Cordycipitaceae</taxon>
        <taxon>Beauveria</taxon>
    </lineage>
</organism>
<feature type="domain" description="2EXR" evidence="1">
    <location>
        <begin position="5"/>
        <end position="122"/>
    </location>
</feature>
<dbReference type="AlphaFoldDB" id="A0AAW0S6D5"/>
<keyword evidence="3" id="KW-1185">Reference proteome</keyword>
<proteinExistence type="predicted"/>
<dbReference type="Pfam" id="PF20150">
    <property type="entry name" value="2EXR"/>
    <property type="match status" value="1"/>
</dbReference>
<evidence type="ECO:0000259" key="1">
    <source>
        <dbReference type="Pfam" id="PF20150"/>
    </source>
</evidence>
<gene>
    <name evidence="2" type="ORF">G3M48_005020</name>
</gene>
<protein>
    <recommendedName>
        <fullName evidence="1">2EXR domain-containing protein</fullName>
    </recommendedName>
</protein>
<sequence>MAASFTIFAALAPELRNKIWRAALPDDVGPSLFFYRHTGCWCARRLKTSDPGYIPETGEMAMDFRTDLLGSDSRLEIPLVSVNREARSIAIGWLDKQGFDTKNLHHHHHIMARSFNCDSDALYISDEKWRDFVNEPSHRMSRRDLRNRNVQVHPNVTRFAVSESFFTRADLLKTLPDVETWMDLRVVFVVVGAQPDVRLTTVRWELEGVDGGAFIWDRERQDFGFRKGTETLVDADAYTRIGDAARAHLPEGLLQHHNLKTLEIRPWSVYYSGSGSYILTFSTSFGNMMRIGSFAEDEFDEYDAECAT</sequence>
<reference evidence="2 3" key="1">
    <citation type="submission" date="2020-02" db="EMBL/GenBank/DDBJ databases">
        <title>Comparative genomics of the hypocrealean fungal genus Beauvera.</title>
        <authorList>
            <person name="Showalter D.N."/>
            <person name="Bushley K.E."/>
            <person name="Rehner S.A."/>
        </authorList>
    </citation>
    <scope>NUCLEOTIDE SEQUENCE [LARGE SCALE GENOMIC DNA]</scope>
    <source>
        <strain evidence="2 3">ARSEF4384</strain>
    </source>
</reference>
<dbReference type="InterPro" id="IPR045518">
    <property type="entry name" value="2EXR"/>
</dbReference>
<evidence type="ECO:0000313" key="2">
    <source>
        <dbReference type="EMBL" id="KAK8149928.1"/>
    </source>
</evidence>
<accession>A0AAW0S6D5</accession>
<name>A0AAW0S6D5_9HYPO</name>
<evidence type="ECO:0000313" key="3">
    <source>
        <dbReference type="Proteomes" id="UP001397290"/>
    </source>
</evidence>
<comment type="caution">
    <text evidence="2">The sequence shown here is derived from an EMBL/GenBank/DDBJ whole genome shotgun (WGS) entry which is preliminary data.</text>
</comment>